<accession>A0A8X6JLD2</accession>
<comment type="subcellular location">
    <subcellularLocation>
        <location evidence="1">Nucleus</location>
    </subcellularLocation>
</comment>
<name>A0A8X6JLD2_TRICU</name>
<comment type="caution">
    <text evidence="2">The sequence shown here is derived from an EMBL/GenBank/DDBJ whole genome shotgun (WGS) entry which is preliminary data.</text>
</comment>
<dbReference type="SUPFAM" id="SSF46689">
    <property type="entry name" value="Homeodomain-like"/>
    <property type="match status" value="1"/>
</dbReference>
<dbReference type="Proteomes" id="UP000887116">
    <property type="component" value="Unassembled WGS sequence"/>
</dbReference>
<dbReference type="EMBL" id="BMAO01019356">
    <property type="protein sequence ID" value="GFR30053.1"/>
    <property type="molecule type" value="Genomic_DNA"/>
</dbReference>
<gene>
    <name evidence="2" type="ORF">TNCT_74081</name>
</gene>
<protein>
    <recommendedName>
        <fullName evidence="4">Transposase</fullName>
    </recommendedName>
</protein>
<dbReference type="GO" id="GO:0005634">
    <property type="term" value="C:nucleus"/>
    <property type="evidence" value="ECO:0007669"/>
    <property type="project" value="UniProtKB-SubCell"/>
</dbReference>
<organism evidence="2 3">
    <name type="scientific">Trichonephila clavata</name>
    <name type="common">Joro spider</name>
    <name type="synonym">Nephila clavata</name>
    <dbReference type="NCBI Taxonomy" id="2740835"/>
    <lineage>
        <taxon>Eukaryota</taxon>
        <taxon>Metazoa</taxon>
        <taxon>Ecdysozoa</taxon>
        <taxon>Arthropoda</taxon>
        <taxon>Chelicerata</taxon>
        <taxon>Arachnida</taxon>
        <taxon>Araneae</taxon>
        <taxon>Araneomorphae</taxon>
        <taxon>Entelegynae</taxon>
        <taxon>Araneoidea</taxon>
        <taxon>Nephilidae</taxon>
        <taxon>Trichonephila</taxon>
    </lineage>
</organism>
<reference evidence="2" key="1">
    <citation type="submission" date="2020-07" db="EMBL/GenBank/DDBJ databases">
        <title>Multicomponent nature underlies the extraordinary mechanical properties of spider dragline silk.</title>
        <authorList>
            <person name="Kono N."/>
            <person name="Nakamura H."/>
            <person name="Mori M."/>
            <person name="Yoshida Y."/>
            <person name="Ohtoshi R."/>
            <person name="Malay A.D."/>
            <person name="Moran D.A.P."/>
            <person name="Tomita M."/>
            <person name="Numata K."/>
            <person name="Arakawa K."/>
        </authorList>
    </citation>
    <scope>NUCLEOTIDE SEQUENCE</scope>
</reference>
<keyword evidence="3" id="KW-1185">Reference proteome</keyword>
<dbReference type="InterPro" id="IPR009057">
    <property type="entry name" value="Homeodomain-like_sf"/>
</dbReference>
<sequence length="120" mass="13948">MLPRGKKLSKDLKDAIIKLYKESKSQRQLAKIKRKSSATVQKFIEKFQAEGNTLNKPRTGRPPIFMDRERRIIVGNVKKISEIRAPKWTTDVKNNFAKSCNPETIRPVLRKVGYHGRNMR</sequence>
<evidence type="ECO:0000313" key="2">
    <source>
        <dbReference type="EMBL" id="GFR30053.1"/>
    </source>
</evidence>
<dbReference type="OrthoDB" id="6421377at2759"/>
<dbReference type="InterPro" id="IPR036388">
    <property type="entry name" value="WH-like_DNA-bd_sf"/>
</dbReference>
<dbReference type="Gene3D" id="1.10.10.10">
    <property type="entry name" value="Winged helix-like DNA-binding domain superfamily/Winged helix DNA-binding domain"/>
    <property type="match status" value="1"/>
</dbReference>
<evidence type="ECO:0008006" key="4">
    <source>
        <dbReference type="Google" id="ProtNLM"/>
    </source>
</evidence>
<evidence type="ECO:0000256" key="1">
    <source>
        <dbReference type="ARBA" id="ARBA00004123"/>
    </source>
</evidence>
<dbReference type="AlphaFoldDB" id="A0A8X6JLD2"/>
<proteinExistence type="predicted"/>
<evidence type="ECO:0000313" key="3">
    <source>
        <dbReference type="Proteomes" id="UP000887116"/>
    </source>
</evidence>